<dbReference type="Proteomes" id="UP000756346">
    <property type="component" value="Unassembled WGS sequence"/>
</dbReference>
<dbReference type="RefSeq" id="XP_046007801.1">
    <property type="nucleotide sequence ID" value="XM_046155393.1"/>
</dbReference>
<evidence type="ECO:0000313" key="1">
    <source>
        <dbReference type="EMBL" id="KAH7021600.1"/>
    </source>
</evidence>
<keyword evidence="2" id="KW-1185">Reference proteome</keyword>
<reference evidence="1" key="1">
    <citation type="journal article" date="2021" name="Nat. Commun.">
        <title>Genetic determinants of endophytism in the Arabidopsis root mycobiome.</title>
        <authorList>
            <person name="Mesny F."/>
            <person name="Miyauchi S."/>
            <person name="Thiergart T."/>
            <person name="Pickel B."/>
            <person name="Atanasova L."/>
            <person name="Karlsson M."/>
            <person name="Huettel B."/>
            <person name="Barry K.W."/>
            <person name="Haridas S."/>
            <person name="Chen C."/>
            <person name="Bauer D."/>
            <person name="Andreopoulos W."/>
            <person name="Pangilinan J."/>
            <person name="LaButti K."/>
            <person name="Riley R."/>
            <person name="Lipzen A."/>
            <person name="Clum A."/>
            <person name="Drula E."/>
            <person name="Henrissat B."/>
            <person name="Kohler A."/>
            <person name="Grigoriev I.V."/>
            <person name="Martin F.M."/>
            <person name="Hacquard S."/>
        </authorList>
    </citation>
    <scope>NUCLEOTIDE SEQUENCE</scope>
    <source>
        <strain evidence="1">MPI-CAGE-CH-0230</strain>
    </source>
</reference>
<dbReference type="AlphaFoldDB" id="A0A9P8XYZ1"/>
<evidence type="ECO:0000313" key="2">
    <source>
        <dbReference type="Proteomes" id="UP000756346"/>
    </source>
</evidence>
<gene>
    <name evidence="1" type="ORF">B0I36DRAFT_334834</name>
</gene>
<dbReference type="EMBL" id="JAGTJQ010000010">
    <property type="protein sequence ID" value="KAH7021600.1"/>
    <property type="molecule type" value="Genomic_DNA"/>
</dbReference>
<organism evidence="1 2">
    <name type="scientific">Microdochium trichocladiopsis</name>
    <dbReference type="NCBI Taxonomy" id="1682393"/>
    <lineage>
        <taxon>Eukaryota</taxon>
        <taxon>Fungi</taxon>
        <taxon>Dikarya</taxon>
        <taxon>Ascomycota</taxon>
        <taxon>Pezizomycotina</taxon>
        <taxon>Sordariomycetes</taxon>
        <taxon>Xylariomycetidae</taxon>
        <taxon>Xylariales</taxon>
        <taxon>Microdochiaceae</taxon>
        <taxon>Microdochium</taxon>
    </lineage>
</organism>
<accession>A0A9P8XYZ1</accession>
<proteinExistence type="predicted"/>
<dbReference type="GeneID" id="70184939"/>
<sequence>MLERMAALLIQRIMITSLGLIISANLSGGNNLVHMLDGAFIDWPTPDVGNLLASLEHGSTFEAGGLLASLDHGISFEVGYPFSILLDNRKVQEIQPRPSRESQRGEKVQR</sequence>
<comment type="caution">
    <text evidence="1">The sequence shown here is derived from an EMBL/GenBank/DDBJ whole genome shotgun (WGS) entry which is preliminary data.</text>
</comment>
<name>A0A9P8XYZ1_9PEZI</name>
<protein>
    <submittedName>
        <fullName evidence="1">Uncharacterized protein</fullName>
    </submittedName>
</protein>